<dbReference type="PANTHER" id="PTHR13018">
    <property type="entry name" value="PROBABLE MEMBRANE PROTEIN DUF221-RELATED"/>
    <property type="match status" value="1"/>
</dbReference>
<gene>
    <name evidence="3" type="ORF">PSON_ATCC_30995.1.T0260238</name>
</gene>
<keyword evidence="1" id="KW-0175">Coiled coil</keyword>
<accession>A0A8S1LV43</accession>
<keyword evidence="2" id="KW-1133">Transmembrane helix</keyword>
<evidence type="ECO:0000313" key="4">
    <source>
        <dbReference type="Proteomes" id="UP000692954"/>
    </source>
</evidence>
<evidence type="ECO:0000313" key="3">
    <source>
        <dbReference type="EMBL" id="CAD8070142.1"/>
    </source>
</evidence>
<dbReference type="AlphaFoldDB" id="A0A8S1LV43"/>
<dbReference type="OrthoDB" id="287752at2759"/>
<feature type="transmembrane region" description="Helical" evidence="2">
    <location>
        <begin position="573"/>
        <end position="592"/>
    </location>
</feature>
<dbReference type="Proteomes" id="UP000692954">
    <property type="component" value="Unassembled WGS sequence"/>
</dbReference>
<keyword evidence="2" id="KW-0472">Membrane</keyword>
<comment type="caution">
    <text evidence="3">The sequence shown here is derived from an EMBL/GenBank/DDBJ whole genome shotgun (WGS) entry which is preliminary data.</text>
</comment>
<dbReference type="PANTHER" id="PTHR13018:SF83">
    <property type="entry name" value="RRM DOMAIN-CONTAINING PROTEIN"/>
    <property type="match status" value="1"/>
</dbReference>
<proteinExistence type="predicted"/>
<feature type="transmembrane region" description="Helical" evidence="2">
    <location>
        <begin position="294"/>
        <end position="319"/>
    </location>
</feature>
<sequence length="654" mass="77817">MMMTPLMHEALLRLEQIKYWKYDSLNHIRIPKLTLYIKHIPKKINEQELQQYIQYAIASKYKEKMRDKYIEEIVYIYDTHPIKVLNDIRQDTYLKVLQIVNELKTQPKLELKGQLIDLVFQLIKQTRDIQKTLQYGLPFTQKVILKFNSESVTNLVYKYYDKSFFNSVIQRIESIKESAQNYQEFQKDKVELQAQLLEQSQTHSSKSSNISEQQDLQEIVRGLSETFINPPQEINAKMNQSIIDLLRLPENEEQQKSNIQKSNIDEKKGLHLQRGFRQDDIFWEHIGMHTLKRLFLRLITTCITLLVGIIIMALFEILFILEQHLKRKAGWVSSLVVIVMTLFIVFLSVFSTILVIFMTKRSKRSTYSLQEKNMITFMSPIQQVCILAFPFIFVLSILQQYSALNNISVVLAVSKLAQVRLIAKGIIHIFHLRSVKYNSTKKKVMKNFQPTSYFQKQLNQLLIPPLFPIRSRLFYILFIYSTGMMMIFFNPIMIIWCLVLQIIFFYYDKYSVLNEYHYDKLFTFQLQKYLILTYQVIMIPIYCYIYLVTFTNTTQHIGSDESLISEYSTVSPLWTFLGYGTFILSFASFLFFRQQIANFFVFVMLRYQKPLRDSTIFNEKSYFQSYNEYFHDLGVHELNSIIEDTFKNMQYKNK</sequence>
<feature type="transmembrane region" description="Helical" evidence="2">
    <location>
        <begin position="331"/>
        <end position="357"/>
    </location>
</feature>
<keyword evidence="2" id="KW-0812">Transmembrane</keyword>
<organism evidence="3 4">
    <name type="scientific">Paramecium sonneborni</name>
    <dbReference type="NCBI Taxonomy" id="65129"/>
    <lineage>
        <taxon>Eukaryota</taxon>
        <taxon>Sar</taxon>
        <taxon>Alveolata</taxon>
        <taxon>Ciliophora</taxon>
        <taxon>Intramacronucleata</taxon>
        <taxon>Oligohymenophorea</taxon>
        <taxon>Peniculida</taxon>
        <taxon>Parameciidae</taxon>
        <taxon>Paramecium</taxon>
    </lineage>
</organism>
<evidence type="ECO:0000256" key="1">
    <source>
        <dbReference type="SAM" id="Coils"/>
    </source>
</evidence>
<dbReference type="GO" id="GO:0005886">
    <property type="term" value="C:plasma membrane"/>
    <property type="evidence" value="ECO:0007669"/>
    <property type="project" value="TreeGrafter"/>
</dbReference>
<feature type="coiled-coil region" evidence="1">
    <location>
        <begin position="175"/>
        <end position="202"/>
    </location>
</feature>
<name>A0A8S1LV43_9CILI</name>
<evidence type="ECO:0008006" key="5">
    <source>
        <dbReference type="Google" id="ProtNLM"/>
    </source>
</evidence>
<feature type="transmembrane region" description="Helical" evidence="2">
    <location>
        <begin position="377"/>
        <end position="398"/>
    </location>
</feature>
<dbReference type="GO" id="GO:0005227">
    <property type="term" value="F:calcium-activated cation channel activity"/>
    <property type="evidence" value="ECO:0007669"/>
    <property type="project" value="InterPro"/>
</dbReference>
<feature type="transmembrane region" description="Helical" evidence="2">
    <location>
        <begin position="528"/>
        <end position="547"/>
    </location>
</feature>
<evidence type="ECO:0000256" key="2">
    <source>
        <dbReference type="SAM" id="Phobius"/>
    </source>
</evidence>
<protein>
    <recommendedName>
        <fullName evidence="5">Transmembrane protein</fullName>
    </recommendedName>
</protein>
<keyword evidence="4" id="KW-1185">Reference proteome</keyword>
<reference evidence="3" key="1">
    <citation type="submission" date="2021-01" db="EMBL/GenBank/DDBJ databases">
        <authorList>
            <consortium name="Genoscope - CEA"/>
            <person name="William W."/>
        </authorList>
    </citation>
    <scope>NUCLEOTIDE SEQUENCE</scope>
</reference>
<dbReference type="EMBL" id="CAJJDN010000026">
    <property type="protein sequence ID" value="CAD8070142.1"/>
    <property type="molecule type" value="Genomic_DNA"/>
</dbReference>
<dbReference type="InterPro" id="IPR045122">
    <property type="entry name" value="Csc1-like"/>
</dbReference>
<feature type="transmembrane region" description="Helical" evidence="2">
    <location>
        <begin position="474"/>
        <end position="507"/>
    </location>
</feature>